<evidence type="ECO:0000313" key="1">
    <source>
        <dbReference type="EMBL" id="MTU40312.1"/>
    </source>
</evidence>
<dbReference type="Proteomes" id="UP000434916">
    <property type="component" value="Unassembled WGS sequence"/>
</dbReference>
<proteinExistence type="predicted"/>
<protein>
    <submittedName>
        <fullName evidence="1">Uncharacterized protein</fullName>
    </submittedName>
</protein>
<evidence type="ECO:0000313" key="2">
    <source>
        <dbReference type="Proteomes" id="UP000434916"/>
    </source>
</evidence>
<dbReference type="RefSeq" id="WP_122338951.1">
    <property type="nucleotide sequence ID" value="NZ_JBDMDC010000004.1"/>
</dbReference>
<dbReference type="EMBL" id="WNCN01000016">
    <property type="protein sequence ID" value="MTU40312.1"/>
    <property type="molecule type" value="Genomic_DNA"/>
</dbReference>
<gene>
    <name evidence="1" type="ORF">GMD82_12760</name>
</gene>
<accession>A0ABW9SCI3</accession>
<organism evidence="1 2">
    <name type="scientific">Parabacteroides merdae</name>
    <dbReference type="NCBI Taxonomy" id="46503"/>
    <lineage>
        <taxon>Bacteria</taxon>
        <taxon>Pseudomonadati</taxon>
        <taxon>Bacteroidota</taxon>
        <taxon>Bacteroidia</taxon>
        <taxon>Bacteroidales</taxon>
        <taxon>Tannerellaceae</taxon>
        <taxon>Parabacteroides</taxon>
    </lineage>
</organism>
<reference evidence="1 2" key="1">
    <citation type="journal article" date="2019" name="Nat. Med.">
        <title>A library of human gut bacterial isolates paired with longitudinal multiomics data enables mechanistic microbiome research.</title>
        <authorList>
            <person name="Poyet M."/>
            <person name="Groussin M."/>
            <person name="Gibbons S.M."/>
            <person name="Avila-Pacheco J."/>
            <person name="Jiang X."/>
            <person name="Kearney S.M."/>
            <person name="Perrotta A.R."/>
            <person name="Berdy B."/>
            <person name="Zhao S."/>
            <person name="Lieberman T.D."/>
            <person name="Swanson P.K."/>
            <person name="Smith M."/>
            <person name="Roesemann S."/>
            <person name="Alexander J.E."/>
            <person name="Rich S.A."/>
            <person name="Livny J."/>
            <person name="Vlamakis H."/>
            <person name="Clish C."/>
            <person name="Bullock K."/>
            <person name="Deik A."/>
            <person name="Scott J."/>
            <person name="Pierce K.A."/>
            <person name="Xavier R.J."/>
            <person name="Alm E.J."/>
        </authorList>
    </citation>
    <scope>NUCLEOTIDE SEQUENCE [LARGE SCALE GENOMIC DNA]</scope>
    <source>
        <strain evidence="1 2">BIOML-A29</strain>
    </source>
</reference>
<comment type="caution">
    <text evidence="1">The sequence shown here is derived from an EMBL/GenBank/DDBJ whole genome shotgun (WGS) entry which is preliminary data.</text>
</comment>
<name>A0ABW9SCI3_9BACT</name>
<sequence>MNKVNVGLGGISRNTDDGVSKDGMCSELINARPKNGSIEPVGRPILERQFAEGKSPVFVHKNGTYEHLISYANDIVLFDSDKVDGQWVVKNTAFAQIPGVKQIQSVGNILVMATGESIHYAIFIGGEYTYLGDQIPEPSIRFSCIKEEAAYSDDISCNLEPAVRIQDVGSLATLNEAGEKIITNSFKASYYKLLQEDVYDAGHVIYPVLVRYAVRLFDESYVMHSSPLLVGEPNFIRMAVSKTKFDFDSLSVEGFTYKLIANPRTIGVKYDLSGLSGWKDVASSVDIFVSRPFVINDLDSTIKTVTVLDKNNMMVDLPFKSESELLEEIGEISNFYLVKSIPIGDISNGFENIFAEGKAFKNLEQQEVATDDDFTRSRITGNLYTYNGKLHVGNIREKLAKPYPLGMFAVSDINEFTVNTEVHVKTESGMKIVHGASTAYGAMVSPYLSYPDSRAVKMIIYNDKYYDEIPLKPHPFLNIAYSLKGLYPHSITDKYGTYTPLPEDSVSVAPNKLKVSNVSNPFYFPAKQTYTVSSRNIVAMATATTALSTGQFGQFPLYVFTGEGVFALSVGTGDIAYANSFSVTRDVCNNPDSIVSTDDAIVFSTDSGLKVLSGSTVRDISSDMEGYLPTAVDSSPIIKKIAGVGGFSDKLSSTEFIYYLEEAKVGYNYEDKEVIVANRNYPYSYVFNMQSGSWYKISASINRFLNSYPECLAVFNDHGVYNMHNGHRTVNKILLLTRPIKFGTLTHKRIVQSAIRGVIRPSESLVYFRGETVKFRDQEILAFSKCGFYVLGSNDAEHFILLSGREKIEDVRDLITKMNKTKAFKYFMIALVGGVRTDVALNYIEFMVDETYTNRLR</sequence>
<keyword evidence="2" id="KW-1185">Reference proteome</keyword>